<protein>
    <submittedName>
        <fullName evidence="3">Uncharacterized protein (TIGR00156 family)</fullName>
    </submittedName>
</protein>
<dbReference type="PANTHER" id="PTHR36571">
    <property type="entry name" value="PROTEIN YGIW"/>
    <property type="match status" value="1"/>
</dbReference>
<name>A0A4R6DZW3_SCAGO</name>
<dbReference type="RefSeq" id="WP_133462144.1">
    <property type="nucleotide sequence ID" value="NZ_SNVX01000019.1"/>
</dbReference>
<evidence type="ECO:0000256" key="2">
    <source>
        <dbReference type="SAM" id="SignalP"/>
    </source>
</evidence>
<dbReference type="NCBIfam" id="TIGR00156">
    <property type="entry name" value="YgiW/YdeI family stress tolerance OB fold protein"/>
    <property type="match status" value="1"/>
</dbReference>
<evidence type="ECO:0000313" key="4">
    <source>
        <dbReference type="Proteomes" id="UP000295530"/>
    </source>
</evidence>
<comment type="caution">
    <text evidence="3">The sequence shown here is derived from an EMBL/GenBank/DDBJ whole genome shotgun (WGS) entry which is preliminary data.</text>
</comment>
<evidence type="ECO:0000256" key="1">
    <source>
        <dbReference type="ARBA" id="ARBA00022729"/>
    </source>
</evidence>
<dbReference type="Gene3D" id="2.40.50.200">
    <property type="entry name" value="Bacterial OB-fold"/>
    <property type="match status" value="1"/>
</dbReference>
<organism evidence="3 4">
    <name type="scientific">Scandinavium goeteborgense</name>
    <dbReference type="NCBI Taxonomy" id="1851514"/>
    <lineage>
        <taxon>Bacteria</taxon>
        <taxon>Pseudomonadati</taxon>
        <taxon>Pseudomonadota</taxon>
        <taxon>Gammaproteobacteria</taxon>
        <taxon>Enterobacterales</taxon>
        <taxon>Enterobacteriaceae</taxon>
        <taxon>Scandinavium</taxon>
    </lineage>
</organism>
<proteinExistence type="predicted"/>
<dbReference type="EMBL" id="SNVX01000019">
    <property type="protein sequence ID" value="TDN50956.1"/>
    <property type="molecule type" value="Genomic_DNA"/>
</dbReference>
<dbReference type="InterPro" id="IPR016052">
    <property type="entry name" value="YgiW/YdeI"/>
</dbReference>
<gene>
    <name evidence="3" type="ORF">EC847_11920</name>
</gene>
<dbReference type="NCBIfam" id="NF033674">
    <property type="entry name" value="stress_OB_fold"/>
    <property type="match status" value="1"/>
</dbReference>
<accession>A0A4R6DZW3</accession>
<dbReference type="AlphaFoldDB" id="A0A4R6DZW3"/>
<dbReference type="InterPro" id="IPR005220">
    <property type="entry name" value="CarO-like"/>
</dbReference>
<reference evidence="3 4" key="1">
    <citation type="submission" date="2019-03" db="EMBL/GenBank/DDBJ databases">
        <title>Genomic analyses of the natural microbiome of Caenorhabditis elegans.</title>
        <authorList>
            <person name="Samuel B."/>
        </authorList>
    </citation>
    <scope>NUCLEOTIDE SEQUENCE [LARGE SCALE GENOMIC DNA]</scope>
    <source>
        <strain evidence="3 4">BIGb0156</strain>
    </source>
</reference>
<dbReference type="SUPFAM" id="SSF101756">
    <property type="entry name" value="Hypothetical protein YgiW"/>
    <property type="match status" value="1"/>
</dbReference>
<keyword evidence="1 2" id="KW-0732">Signal</keyword>
<feature type="chain" id="PRO_5020780554" evidence="2">
    <location>
        <begin position="21"/>
        <end position="136"/>
    </location>
</feature>
<keyword evidence="4" id="KW-1185">Reference proteome</keyword>
<sequence length="136" mass="14495">MKKTLAVAAIVALMSAPVFAANTQGGFSGPGAAPTAAQTSQNGGFIGPNGSVTTVEKAKSMRDDAWVTLRGNIVERISDDLYTFKDATGTMNVDIDHKRWNGVTVTPQDVVEIQGEVDKDWNSVEIDVKQVNKVSK</sequence>
<dbReference type="OrthoDB" id="598245at2"/>
<evidence type="ECO:0000313" key="3">
    <source>
        <dbReference type="EMBL" id="TDN50956.1"/>
    </source>
</evidence>
<dbReference type="Proteomes" id="UP000295530">
    <property type="component" value="Unassembled WGS sequence"/>
</dbReference>
<feature type="signal peptide" evidence="2">
    <location>
        <begin position="1"/>
        <end position="20"/>
    </location>
</feature>
<dbReference type="Pfam" id="PF04076">
    <property type="entry name" value="BOF"/>
    <property type="match status" value="1"/>
</dbReference>
<dbReference type="PANTHER" id="PTHR36571:SF1">
    <property type="entry name" value="PROTEIN YGIW"/>
    <property type="match status" value="1"/>
</dbReference>
<dbReference type="InterPro" id="IPR036700">
    <property type="entry name" value="BOBF_sf"/>
</dbReference>